<dbReference type="PROSITE" id="PS50088">
    <property type="entry name" value="ANK_REPEAT"/>
    <property type="match status" value="5"/>
</dbReference>
<dbReference type="InterPro" id="IPR000719">
    <property type="entry name" value="Prot_kinase_dom"/>
</dbReference>
<protein>
    <submittedName>
        <fullName evidence="9">Uncharacterized protein</fullName>
    </submittedName>
</protein>
<dbReference type="SMART" id="SM00580">
    <property type="entry name" value="PUG"/>
    <property type="match status" value="1"/>
</dbReference>
<dbReference type="EMBL" id="BEZZ01001581">
    <property type="protein sequence ID" value="GCC19658.1"/>
    <property type="molecule type" value="Genomic_DNA"/>
</dbReference>
<name>A0A401RNF7_CHIPU</name>
<feature type="domain" description="Protein kinase" evidence="7">
    <location>
        <begin position="464"/>
        <end position="715"/>
    </location>
</feature>
<dbReference type="GO" id="GO:0004540">
    <property type="term" value="F:RNA nuclease activity"/>
    <property type="evidence" value="ECO:0007669"/>
    <property type="project" value="InterPro"/>
</dbReference>
<dbReference type="PROSITE" id="PS50297">
    <property type="entry name" value="ANK_REP_REGION"/>
    <property type="match status" value="3"/>
</dbReference>
<dbReference type="GO" id="GO:0003723">
    <property type="term" value="F:RNA binding"/>
    <property type="evidence" value="ECO:0007669"/>
    <property type="project" value="TreeGrafter"/>
</dbReference>
<sequence>MKLSRCRSCPFGPSRKRARRVGQAVKEARPQPRMAEQGEEQVVDGTELGDKLRGVCESNNPDLSRAEKLIEGGALENLSVDEIGSILCKVAMKGHVDIMKKLLVSNRVDVNYRDPRYLWSPLLNAVQAEEEDMVDLLLEHGAEPGLRKKNGASPFIVAAITGNVNLLRKFLALGAGIDEADDNGFTAFMEAAQYGHEEALRFLFQEHANVNKGRQVSGARANIGKGGKTALIDAVMKGHKDIVEILLDEMNADVNAFDNIRKTPLIHALDESNEEIVEALLKRGADVNAMDGNQNTPLSVALTKCTLRSPLLEQLVKCTQNLNVQDADGKTPLILAVEKKMPRVVKLLLENDSTEINAQDRSGQTALLAAVENKDTSLTEVLCKGGADVSRANNRGDTALMIAIRKYDNKTKNILIKHGAEKVASNEGRPPSRWKEHSVRWKESLRKLQVEPRDPVGKLKLSRIPDYKITGERNATEVCLGFFNNEIEVAVKCHRKGVEAAKRELDCLRDPKISGSSRFASLRYCESDDFCDYLCLDLCEYNLEECVSKWPDKMRSDAPKIMKQLVQALQILHKVKFAHRDLHPTNVLRDVEENFRLADFDKSVHFDKNPTMPICPGTWEASEILQKLERSPKAMFTEDELFKADVQALGRLLHFVISGGKHVYGSKKDELENNPSFDDSLCDLKNAEARDFVECLLAPAEQRATLTEIEHHPLLWKNLDKAQLIQSLANEKDVVKRNHDSQIVQILNKTGEDQERSFHKWTEKVDSVLLNDMNKRQGKNKEYKDTTSDLLKFIRNLIQHFDEKKEFHSLMKNPEDYSFGLFPDLIVAVYKAVKDTEWKKYFPKE</sequence>
<feature type="repeat" description="ANK" evidence="5">
    <location>
        <begin position="150"/>
        <end position="182"/>
    </location>
</feature>
<evidence type="ECO:0000313" key="9">
    <source>
        <dbReference type="EMBL" id="GCC19658.1"/>
    </source>
</evidence>
<feature type="domain" description="KEN" evidence="8">
    <location>
        <begin position="718"/>
        <end position="845"/>
    </location>
</feature>
<dbReference type="STRING" id="137246.A0A401RNF7"/>
<gene>
    <name evidence="9" type="ORF">chiPu_0018446</name>
</gene>
<feature type="repeat" description="ANK" evidence="5">
    <location>
        <begin position="260"/>
        <end position="292"/>
    </location>
</feature>
<dbReference type="GO" id="GO:0005524">
    <property type="term" value="F:ATP binding"/>
    <property type="evidence" value="ECO:0007669"/>
    <property type="project" value="UniProtKB-KW"/>
</dbReference>
<dbReference type="Proteomes" id="UP000287033">
    <property type="component" value="Unassembled WGS sequence"/>
</dbReference>
<evidence type="ECO:0000256" key="6">
    <source>
        <dbReference type="SAM" id="MobiDB-lite"/>
    </source>
</evidence>
<evidence type="ECO:0000256" key="5">
    <source>
        <dbReference type="PROSITE-ProRule" id="PRU00023"/>
    </source>
</evidence>
<evidence type="ECO:0000313" key="10">
    <source>
        <dbReference type="Proteomes" id="UP000287033"/>
    </source>
</evidence>
<evidence type="ECO:0000256" key="3">
    <source>
        <dbReference type="ARBA" id="ARBA00022840"/>
    </source>
</evidence>
<dbReference type="Gene3D" id="1.20.1440.180">
    <property type="entry name" value="KEN domain"/>
    <property type="match status" value="1"/>
</dbReference>
<dbReference type="OMA" id="EARREMC"/>
<dbReference type="Pfam" id="PF00069">
    <property type="entry name" value="Pkinase"/>
    <property type="match status" value="1"/>
</dbReference>
<dbReference type="InterPro" id="IPR036770">
    <property type="entry name" value="Ankyrin_rpt-contain_sf"/>
</dbReference>
<evidence type="ECO:0000256" key="4">
    <source>
        <dbReference type="ARBA" id="ARBA00023043"/>
    </source>
</evidence>
<keyword evidence="10" id="KW-1185">Reference proteome</keyword>
<evidence type="ECO:0000256" key="2">
    <source>
        <dbReference type="ARBA" id="ARBA00022741"/>
    </source>
</evidence>
<comment type="caution">
    <text evidence="9">The sequence shown here is derived from an EMBL/GenBank/DDBJ whole genome shotgun (WGS) entry which is preliminary data.</text>
</comment>
<proteinExistence type="predicted"/>
<reference evidence="9 10" key="1">
    <citation type="journal article" date="2018" name="Nat. Ecol. Evol.">
        <title>Shark genomes provide insights into elasmobranch evolution and the origin of vertebrates.</title>
        <authorList>
            <person name="Hara Y"/>
            <person name="Yamaguchi K"/>
            <person name="Onimaru K"/>
            <person name="Kadota M"/>
            <person name="Koyanagi M"/>
            <person name="Keeley SD"/>
            <person name="Tatsumi K"/>
            <person name="Tanaka K"/>
            <person name="Motone F"/>
            <person name="Kageyama Y"/>
            <person name="Nozu R"/>
            <person name="Adachi N"/>
            <person name="Nishimura O"/>
            <person name="Nakagawa R"/>
            <person name="Tanegashima C"/>
            <person name="Kiyatake I"/>
            <person name="Matsumoto R"/>
            <person name="Murakumo K"/>
            <person name="Nishida K"/>
            <person name="Terakita A"/>
            <person name="Kuratani S"/>
            <person name="Sato K"/>
            <person name="Hyodo S Kuraku.S."/>
        </authorList>
    </citation>
    <scope>NUCLEOTIDE SEQUENCE [LARGE SCALE GENOMIC DNA]</scope>
</reference>
<dbReference type="InterPro" id="IPR002110">
    <property type="entry name" value="Ankyrin_rpt"/>
</dbReference>
<organism evidence="9 10">
    <name type="scientific">Chiloscyllium punctatum</name>
    <name type="common">Brownbanded bambooshark</name>
    <name type="synonym">Hemiscyllium punctatum</name>
    <dbReference type="NCBI Taxonomy" id="137246"/>
    <lineage>
        <taxon>Eukaryota</taxon>
        <taxon>Metazoa</taxon>
        <taxon>Chordata</taxon>
        <taxon>Craniata</taxon>
        <taxon>Vertebrata</taxon>
        <taxon>Chondrichthyes</taxon>
        <taxon>Elasmobranchii</taxon>
        <taxon>Galeomorphii</taxon>
        <taxon>Galeoidea</taxon>
        <taxon>Orectolobiformes</taxon>
        <taxon>Hemiscylliidae</taxon>
        <taxon>Chiloscyllium</taxon>
    </lineage>
</organism>
<dbReference type="SMART" id="SM00248">
    <property type="entry name" value="ANK"/>
    <property type="match status" value="10"/>
</dbReference>
<feature type="repeat" description="ANK" evidence="5">
    <location>
        <begin position="362"/>
        <end position="394"/>
    </location>
</feature>
<dbReference type="InterPro" id="IPR010513">
    <property type="entry name" value="KEN_dom"/>
</dbReference>
<feature type="repeat" description="ANK" evidence="5">
    <location>
        <begin position="183"/>
        <end position="215"/>
    </location>
</feature>
<dbReference type="PANTHER" id="PTHR24141:SF1">
    <property type="entry name" value="2-5A-DEPENDENT RIBONUCLEASE"/>
    <property type="match status" value="1"/>
</dbReference>
<keyword evidence="4 5" id="KW-0040">ANK repeat</keyword>
<dbReference type="AlphaFoldDB" id="A0A401RNF7"/>
<dbReference type="Gene3D" id="1.25.40.20">
    <property type="entry name" value="Ankyrin repeat-containing domain"/>
    <property type="match status" value="2"/>
</dbReference>
<feature type="region of interest" description="Disordered" evidence="6">
    <location>
        <begin position="1"/>
        <end position="44"/>
    </location>
</feature>
<evidence type="ECO:0000259" key="7">
    <source>
        <dbReference type="PROSITE" id="PS50011"/>
    </source>
</evidence>
<dbReference type="InterPro" id="IPR011009">
    <property type="entry name" value="Kinase-like_dom_sf"/>
</dbReference>
<dbReference type="PRINTS" id="PR01415">
    <property type="entry name" value="ANKYRIN"/>
</dbReference>
<dbReference type="SUPFAM" id="SSF48403">
    <property type="entry name" value="Ankyrin repeat"/>
    <property type="match status" value="1"/>
</dbReference>
<dbReference type="SUPFAM" id="SSF56112">
    <property type="entry name" value="Protein kinase-like (PK-like)"/>
    <property type="match status" value="1"/>
</dbReference>
<accession>A0A401RNF7</accession>
<dbReference type="PANTHER" id="PTHR24141">
    <property type="entry name" value="2-5A-DEPENDENT RIBONUCLEASE"/>
    <property type="match status" value="1"/>
</dbReference>
<dbReference type="SMART" id="SM00220">
    <property type="entry name" value="S_TKc"/>
    <property type="match status" value="1"/>
</dbReference>
<keyword evidence="1" id="KW-0677">Repeat</keyword>
<keyword evidence="2" id="KW-0547">Nucleotide-binding</keyword>
<feature type="repeat" description="ANK" evidence="5">
    <location>
        <begin position="226"/>
        <end position="259"/>
    </location>
</feature>
<dbReference type="GO" id="GO:0004672">
    <property type="term" value="F:protein kinase activity"/>
    <property type="evidence" value="ECO:0007669"/>
    <property type="project" value="InterPro"/>
</dbReference>
<dbReference type="OrthoDB" id="194358at2759"/>
<dbReference type="Pfam" id="PF06479">
    <property type="entry name" value="Ribonuc_2-5A"/>
    <property type="match status" value="1"/>
</dbReference>
<dbReference type="GO" id="GO:0006397">
    <property type="term" value="P:mRNA processing"/>
    <property type="evidence" value="ECO:0007669"/>
    <property type="project" value="InterPro"/>
</dbReference>
<evidence type="ECO:0000259" key="8">
    <source>
        <dbReference type="PROSITE" id="PS51392"/>
    </source>
</evidence>
<keyword evidence="3" id="KW-0067">ATP-binding</keyword>
<dbReference type="PROSITE" id="PS51392">
    <property type="entry name" value="KEN"/>
    <property type="match status" value="1"/>
</dbReference>
<dbReference type="Gene3D" id="1.10.510.10">
    <property type="entry name" value="Transferase(Phosphotransferase) domain 1"/>
    <property type="match status" value="1"/>
</dbReference>
<dbReference type="PROSITE" id="PS50011">
    <property type="entry name" value="PROTEIN_KINASE_DOM"/>
    <property type="match status" value="1"/>
</dbReference>
<evidence type="ECO:0000256" key="1">
    <source>
        <dbReference type="ARBA" id="ARBA00022737"/>
    </source>
</evidence>
<dbReference type="InterPro" id="IPR038357">
    <property type="entry name" value="KEN_sf"/>
</dbReference>
<dbReference type="Pfam" id="PF12796">
    <property type="entry name" value="Ank_2"/>
    <property type="match status" value="3"/>
</dbReference>